<dbReference type="Gene3D" id="3.60.15.10">
    <property type="entry name" value="Ribonuclease Z/Hydroxyacylglutathione hydrolase-like"/>
    <property type="match status" value="1"/>
</dbReference>
<name>A0ABY4BB67_9BACT</name>
<dbReference type="RefSeq" id="WP_243519380.1">
    <property type="nucleotide sequence ID" value="NZ_CP094534.1"/>
</dbReference>
<keyword evidence="1" id="KW-0732">Signal</keyword>
<dbReference type="Pfam" id="PF13483">
    <property type="entry name" value="Lactamase_B_3"/>
    <property type="match status" value="1"/>
</dbReference>
<accession>A0ABY4BB67</accession>
<evidence type="ECO:0000313" key="3">
    <source>
        <dbReference type="Proteomes" id="UP000831390"/>
    </source>
</evidence>
<proteinExistence type="predicted"/>
<protein>
    <submittedName>
        <fullName evidence="2">MBL fold metallo-hydrolase</fullName>
    </submittedName>
</protein>
<dbReference type="PANTHER" id="PTHR43546">
    <property type="entry name" value="UPF0173 METAL-DEPENDENT HYDROLASE MJ1163-RELATED"/>
    <property type="match status" value="1"/>
</dbReference>
<organism evidence="2 3">
    <name type="scientific">Hymenobacter monticola</name>
    <dbReference type="NCBI Taxonomy" id="1705399"/>
    <lineage>
        <taxon>Bacteria</taxon>
        <taxon>Pseudomonadati</taxon>
        <taxon>Bacteroidota</taxon>
        <taxon>Cytophagia</taxon>
        <taxon>Cytophagales</taxon>
        <taxon>Hymenobacteraceae</taxon>
        <taxon>Hymenobacter</taxon>
    </lineage>
</organism>
<keyword evidence="3" id="KW-1185">Reference proteome</keyword>
<feature type="chain" id="PRO_5047350681" evidence="1">
    <location>
        <begin position="21"/>
        <end position="260"/>
    </location>
</feature>
<evidence type="ECO:0000256" key="1">
    <source>
        <dbReference type="SAM" id="SignalP"/>
    </source>
</evidence>
<dbReference type="InterPro" id="IPR050114">
    <property type="entry name" value="UPF0173_UPF0282_UlaG_hydrolase"/>
</dbReference>
<dbReference type="PANTHER" id="PTHR43546:SF3">
    <property type="entry name" value="UPF0173 METAL-DEPENDENT HYDROLASE MJ1163"/>
    <property type="match status" value="1"/>
</dbReference>
<dbReference type="InterPro" id="IPR036866">
    <property type="entry name" value="RibonucZ/Hydroxyglut_hydro"/>
</dbReference>
<gene>
    <name evidence="2" type="ORF">MTP16_10315</name>
</gene>
<dbReference type="SUPFAM" id="SSF56281">
    <property type="entry name" value="Metallo-hydrolase/oxidoreductase"/>
    <property type="match status" value="1"/>
</dbReference>
<evidence type="ECO:0000313" key="2">
    <source>
        <dbReference type="EMBL" id="UOE36014.1"/>
    </source>
</evidence>
<sequence>MKLTLLLTAALAAFTVQAQAQTATTASRAAADQIATKKGPLKVQPITHGSVVLSWGGKTIYVDPYGGPAGFAALAPADVVLITDIHPDHLDPKTLAGLSVGKALMIVPPAVAEKLPAEYKGHVRVLRNGQKLDTLGMSVAAIPMYNLPEAADAMHTKGRGNGYVLNLGGKNVYLSGDTEDTPEMRALKNIDVAFVCMNLPYTMDVNQAAQGVLAFKPGIVYPYHYRGQNGLSDVAAFKKTVNAGNKNIDVRLRNWYPTAQ</sequence>
<dbReference type="EMBL" id="CP094534">
    <property type="protein sequence ID" value="UOE36014.1"/>
    <property type="molecule type" value="Genomic_DNA"/>
</dbReference>
<feature type="signal peptide" evidence="1">
    <location>
        <begin position="1"/>
        <end position="20"/>
    </location>
</feature>
<reference evidence="2 3" key="1">
    <citation type="submission" date="2022-03" db="EMBL/GenBank/DDBJ databases">
        <title>Hymenobactersp. isolated from the air.</title>
        <authorList>
            <person name="Won M."/>
            <person name="Kwon S.-W."/>
        </authorList>
    </citation>
    <scope>NUCLEOTIDE SEQUENCE [LARGE SCALE GENOMIC DNA]</scope>
    <source>
        <strain evidence="2 3">KACC 22596</strain>
    </source>
</reference>
<dbReference type="Proteomes" id="UP000831390">
    <property type="component" value="Chromosome"/>
</dbReference>